<feature type="transmembrane region" description="Helical" evidence="1">
    <location>
        <begin position="237"/>
        <end position="255"/>
    </location>
</feature>
<accession>A0A8T9AZM7</accession>
<comment type="caution">
    <text evidence="3">The sequence shown here is derived from an EMBL/GenBank/DDBJ whole genome shotgun (WGS) entry which is preliminary data.</text>
</comment>
<feature type="signal peptide" evidence="2">
    <location>
        <begin position="1"/>
        <end position="22"/>
    </location>
</feature>
<evidence type="ECO:0000313" key="3">
    <source>
        <dbReference type="EMBL" id="TVY12646.1"/>
    </source>
</evidence>
<evidence type="ECO:0000256" key="2">
    <source>
        <dbReference type="SAM" id="SignalP"/>
    </source>
</evidence>
<keyword evidence="1" id="KW-1133">Transmembrane helix</keyword>
<keyword evidence="2" id="KW-0732">Signal</keyword>
<keyword evidence="1" id="KW-0472">Membrane</keyword>
<name>A0A8T9AZM7_9HELO</name>
<proteinExistence type="predicted"/>
<dbReference type="EMBL" id="QGMF01001443">
    <property type="protein sequence ID" value="TVY12646.1"/>
    <property type="molecule type" value="Genomic_DNA"/>
</dbReference>
<dbReference type="OrthoDB" id="1937642at2759"/>
<feature type="chain" id="PRO_5035761532" evidence="2">
    <location>
        <begin position="23"/>
        <end position="317"/>
    </location>
</feature>
<feature type="transmembrane region" description="Helical" evidence="1">
    <location>
        <begin position="157"/>
        <end position="179"/>
    </location>
</feature>
<sequence>MDTPRGCLLGWVAYAVTAVVSAVGENKLLPISDSACKVINGHTGYVRDNSSWIIGRVVRDFEGWMDNGEQNGPIRTRLGEMIERRWEDDKKKAEHNVPGSGKDIPKPAQAGLCVSVYKAGEARPGYPGYDLVYYIGFVTAIVQLGIAAIPCSLFGDWAIFLVTVCGISLSFLTGGLSQWTKEKWACRRNSKKTVILTRGNGSQHAIVIIGDGKGLDLEDLAVGPTNLQVSASNTTRVAVIILAIFWVLLLITAAGIKENTWFLLAIGGIGILQNIYVAGRMRFPKAFGVPLHFERVIMELKVMETLFAVEQVYPCIA</sequence>
<feature type="transmembrane region" description="Helical" evidence="1">
    <location>
        <begin position="261"/>
        <end position="279"/>
    </location>
</feature>
<keyword evidence="4" id="KW-1185">Reference proteome</keyword>
<dbReference type="AlphaFoldDB" id="A0A8T9AZM7"/>
<evidence type="ECO:0000256" key="1">
    <source>
        <dbReference type="SAM" id="Phobius"/>
    </source>
</evidence>
<organism evidence="3 4">
    <name type="scientific">Lachnellula arida</name>
    <dbReference type="NCBI Taxonomy" id="1316785"/>
    <lineage>
        <taxon>Eukaryota</taxon>
        <taxon>Fungi</taxon>
        <taxon>Dikarya</taxon>
        <taxon>Ascomycota</taxon>
        <taxon>Pezizomycotina</taxon>
        <taxon>Leotiomycetes</taxon>
        <taxon>Helotiales</taxon>
        <taxon>Lachnaceae</taxon>
        <taxon>Lachnellula</taxon>
    </lineage>
</organism>
<reference evidence="3 4" key="1">
    <citation type="submission" date="2018-05" db="EMBL/GenBank/DDBJ databases">
        <title>Whole genome sequencing for identification of molecular markers to develop diagnostic detection tools for the regulated plant pathogen Lachnellula willkommii.</title>
        <authorList>
            <person name="Giroux E."/>
            <person name="Bilodeau G."/>
        </authorList>
    </citation>
    <scope>NUCLEOTIDE SEQUENCE [LARGE SCALE GENOMIC DNA]</scope>
    <source>
        <strain evidence="3 4">CBS 203.66</strain>
    </source>
</reference>
<keyword evidence="1" id="KW-0812">Transmembrane</keyword>
<protein>
    <submittedName>
        <fullName evidence="3">Uncharacterized protein</fullName>
    </submittedName>
</protein>
<feature type="transmembrane region" description="Helical" evidence="1">
    <location>
        <begin position="131"/>
        <end position="151"/>
    </location>
</feature>
<evidence type="ECO:0000313" key="4">
    <source>
        <dbReference type="Proteomes" id="UP000469559"/>
    </source>
</evidence>
<gene>
    <name evidence="3" type="ORF">LARI1_G008836</name>
</gene>
<dbReference type="Proteomes" id="UP000469559">
    <property type="component" value="Unassembled WGS sequence"/>
</dbReference>